<dbReference type="EMBL" id="JBEPLM010000004">
    <property type="protein sequence ID" value="MET3593156.1"/>
    <property type="molecule type" value="Genomic_DNA"/>
</dbReference>
<protein>
    <submittedName>
        <fullName evidence="3">Flp pilus assembly protein TadG</fullName>
    </submittedName>
</protein>
<reference evidence="3 4" key="1">
    <citation type="submission" date="2024-06" db="EMBL/GenBank/DDBJ databases">
        <title>Genomic Encyclopedia of Type Strains, Phase IV (KMG-IV): sequencing the most valuable type-strain genomes for metagenomic binning, comparative biology and taxonomic classification.</title>
        <authorList>
            <person name="Goeker M."/>
        </authorList>
    </citation>
    <scope>NUCLEOTIDE SEQUENCE [LARGE SCALE GENOMIC DNA]</scope>
    <source>
        <strain evidence="3 4">DSM 29846</strain>
    </source>
</reference>
<accession>A0ABV2HRE0</accession>
<keyword evidence="1" id="KW-0472">Membrane</keyword>
<evidence type="ECO:0000313" key="4">
    <source>
        <dbReference type="Proteomes" id="UP001549036"/>
    </source>
</evidence>
<evidence type="ECO:0000256" key="1">
    <source>
        <dbReference type="SAM" id="Phobius"/>
    </source>
</evidence>
<dbReference type="RefSeq" id="WP_292372076.1">
    <property type="nucleotide sequence ID" value="NZ_JBEPLM010000004.1"/>
</dbReference>
<sequence length="168" mass="18372">MTKLRQIIARFRGDQNGTALVEMAIVTPFVLLLSAGVFEFSNVLNKRLLLEAGVEDAARYMARCSSDWATCKGRAQNLAANGVVSGGSARVTGWLPTQVEITKTSTAAVDTTTTPNIELYLSSKSTVDVVTVSMSYPYYPDHDLGLWTYLGFGNLNITVSHQERVFGW</sequence>
<evidence type="ECO:0000313" key="3">
    <source>
        <dbReference type="EMBL" id="MET3593156.1"/>
    </source>
</evidence>
<evidence type="ECO:0000259" key="2">
    <source>
        <dbReference type="Pfam" id="PF07811"/>
    </source>
</evidence>
<keyword evidence="1" id="KW-0812">Transmembrane</keyword>
<dbReference type="Pfam" id="PF07811">
    <property type="entry name" value="TadE"/>
    <property type="match status" value="1"/>
</dbReference>
<feature type="domain" description="TadE-like" evidence="2">
    <location>
        <begin position="17"/>
        <end position="59"/>
    </location>
</feature>
<organism evidence="3 4">
    <name type="scientific">Mesorhizobium shonense</name>
    <dbReference type="NCBI Taxonomy" id="1209948"/>
    <lineage>
        <taxon>Bacteria</taxon>
        <taxon>Pseudomonadati</taxon>
        <taxon>Pseudomonadota</taxon>
        <taxon>Alphaproteobacteria</taxon>
        <taxon>Hyphomicrobiales</taxon>
        <taxon>Phyllobacteriaceae</taxon>
        <taxon>Mesorhizobium</taxon>
    </lineage>
</organism>
<comment type="caution">
    <text evidence="3">The sequence shown here is derived from an EMBL/GenBank/DDBJ whole genome shotgun (WGS) entry which is preliminary data.</text>
</comment>
<feature type="transmembrane region" description="Helical" evidence="1">
    <location>
        <begin position="20"/>
        <end position="38"/>
    </location>
</feature>
<proteinExistence type="predicted"/>
<gene>
    <name evidence="3" type="ORF">ABID26_002553</name>
</gene>
<dbReference type="Proteomes" id="UP001549036">
    <property type="component" value="Unassembled WGS sequence"/>
</dbReference>
<name>A0ABV2HRE0_9HYPH</name>
<keyword evidence="1" id="KW-1133">Transmembrane helix</keyword>
<keyword evidence="4" id="KW-1185">Reference proteome</keyword>
<dbReference type="InterPro" id="IPR012495">
    <property type="entry name" value="TadE-like_dom"/>
</dbReference>